<evidence type="ECO:0000256" key="1">
    <source>
        <dbReference type="ARBA" id="ARBA00004651"/>
    </source>
</evidence>
<evidence type="ECO:0000313" key="9">
    <source>
        <dbReference type="Proteomes" id="UP000613113"/>
    </source>
</evidence>
<evidence type="ECO:0000256" key="2">
    <source>
        <dbReference type="ARBA" id="ARBA00022475"/>
    </source>
</evidence>
<comment type="caution">
    <text evidence="8">The sequence shown here is derived from an EMBL/GenBank/DDBJ whole genome shotgun (WGS) entry which is preliminary data.</text>
</comment>
<keyword evidence="3 6" id="KW-0812">Transmembrane</keyword>
<gene>
    <name evidence="8" type="ORF">H8K27_12425</name>
</gene>
<reference evidence="8 9" key="1">
    <citation type="submission" date="2020-08" db="EMBL/GenBank/DDBJ databases">
        <title>Novel species isolated from subtropical streams in China.</title>
        <authorList>
            <person name="Lu H."/>
        </authorList>
    </citation>
    <scope>NUCLEOTIDE SEQUENCE [LARGE SCALE GENOMIC DNA]</scope>
    <source>
        <strain evidence="8 9">FT31W</strain>
    </source>
</reference>
<dbReference type="Gene3D" id="3.40.720.10">
    <property type="entry name" value="Alkaline Phosphatase, subunit A"/>
    <property type="match status" value="1"/>
</dbReference>
<feature type="transmembrane region" description="Helical" evidence="6">
    <location>
        <begin position="99"/>
        <end position="117"/>
    </location>
</feature>
<feature type="transmembrane region" description="Helical" evidence="6">
    <location>
        <begin position="12"/>
        <end position="39"/>
    </location>
</feature>
<protein>
    <submittedName>
        <fullName evidence="8">LTA synthase family protein</fullName>
    </submittedName>
</protein>
<organism evidence="8 9">
    <name type="scientific">Undibacterium griseum</name>
    <dbReference type="NCBI Taxonomy" id="2762295"/>
    <lineage>
        <taxon>Bacteria</taxon>
        <taxon>Pseudomonadati</taxon>
        <taxon>Pseudomonadota</taxon>
        <taxon>Betaproteobacteria</taxon>
        <taxon>Burkholderiales</taxon>
        <taxon>Oxalobacteraceae</taxon>
        <taxon>Undibacterium</taxon>
    </lineage>
</organism>
<feature type="transmembrane region" description="Helical" evidence="6">
    <location>
        <begin position="144"/>
        <end position="166"/>
    </location>
</feature>
<evidence type="ECO:0000313" key="8">
    <source>
        <dbReference type="EMBL" id="MBC3885940.1"/>
    </source>
</evidence>
<keyword evidence="5 6" id="KW-0472">Membrane</keyword>
<feature type="domain" description="Sulfatase N-terminal" evidence="7">
    <location>
        <begin position="278"/>
        <end position="575"/>
    </location>
</feature>
<evidence type="ECO:0000259" key="7">
    <source>
        <dbReference type="Pfam" id="PF00884"/>
    </source>
</evidence>
<dbReference type="InterPro" id="IPR017850">
    <property type="entry name" value="Alkaline_phosphatase_core_sf"/>
</dbReference>
<evidence type="ECO:0000256" key="4">
    <source>
        <dbReference type="ARBA" id="ARBA00022989"/>
    </source>
</evidence>
<dbReference type="Proteomes" id="UP000613113">
    <property type="component" value="Unassembled WGS sequence"/>
</dbReference>
<accession>A0ABR6YQ96</accession>
<dbReference type="EMBL" id="JACOGC010000005">
    <property type="protein sequence ID" value="MBC3885940.1"/>
    <property type="molecule type" value="Genomic_DNA"/>
</dbReference>
<dbReference type="InterPro" id="IPR000917">
    <property type="entry name" value="Sulfatase_N"/>
</dbReference>
<dbReference type="PANTHER" id="PTHR47371:SF3">
    <property type="entry name" value="PHOSPHOGLYCEROL TRANSFERASE I"/>
    <property type="match status" value="1"/>
</dbReference>
<comment type="subcellular location">
    <subcellularLocation>
        <location evidence="1">Cell membrane</location>
        <topology evidence="1">Multi-pass membrane protein</topology>
    </subcellularLocation>
</comment>
<dbReference type="CDD" id="cd16015">
    <property type="entry name" value="LTA_synthase"/>
    <property type="match status" value="1"/>
</dbReference>
<dbReference type="InterPro" id="IPR050448">
    <property type="entry name" value="OpgB/LTA_synthase_biosynth"/>
</dbReference>
<keyword evidence="9" id="KW-1185">Reference proteome</keyword>
<keyword evidence="4 6" id="KW-1133">Transmembrane helix</keyword>
<feature type="transmembrane region" description="Helical" evidence="6">
    <location>
        <begin position="178"/>
        <end position="197"/>
    </location>
</feature>
<proteinExistence type="predicted"/>
<evidence type="ECO:0000256" key="5">
    <source>
        <dbReference type="ARBA" id="ARBA00023136"/>
    </source>
</evidence>
<name>A0ABR6YQ96_9BURK</name>
<dbReference type="PANTHER" id="PTHR47371">
    <property type="entry name" value="LIPOTEICHOIC ACID SYNTHASE"/>
    <property type="match status" value="1"/>
</dbReference>
<keyword evidence="2" id="KW-1003">Cell membrane</keyword>
<feature type="transmembrane region" description="Helical" evidence="6">
    <location>
        <begin position="75"/>
        <end position="92"/>
    </location>
</feature>
<evidence type="ECO:0000256" key="3">
    <source>
        <dbReference type="ARBA" id="ARBA00022692"/>
    </source>
</evidence>
<dbReference type="Pfam" id="PF00884">
    <property type="entry name" value="Sulfatase"/>
    <property type="match status" value="1"/>
</dbReference>
<evidence type="ECO:0000256" key="6">
    <source>
        <dbReference type="SAM" id="Phobius"/>
    </source>
</evidence>
<dbReference type="SUPFAM" id="SSF53649">
    <property type="entry name" value="Alkaline phosphatase-like"/>
    <property type="match status" value="1"/>
</dbReference>
<sequence length="655" mass="74042">MSGDTLINSSDFYRAVAGICVYFQKTLSTILFPLLIFIFGRYLSNYLESDLDWHVLLASPFPAFAHHTWGHNLGILFLNWMVLSAFWSLMLIVSRRITLSMILFGIVYSGFIIANALKLKYRSEPLLPWDIAMLGQMMSLANTYLFSVRFMLLLPVVLALLILVLAPRNKQPALTRPHLVTCLCMCVTSWAGLVYVVEEMGPNRHLKDTRHLVDPIMNISWSTRENIKDNFLPLSLAMNSHLMQIRPPADYAKASAVTLGEPDAGLVMPVAASPEQLPDVIVVLSESFFDVNRFPSLQFDQNPVPAFTEEMKNHGAEVVSPAFGGGTANVEFELLTGLRTASLPIGSIPYLQYLTKNQPTSFPNYLKTLGYSTVAIHPFDGKFWKRKDVYPLLGIDHFIDQEGFAAPEKKGPFISDMSFAQKILEQLDSHSQQPKFIFAASMENHGGYDDPRRYDGNPVHALNAPNPVMKVMLENYATGLRDADQSMAYLAAAVRHRQRPTILVFFGDHLSIPLYMLVDAKLISSDNYDLVTPQEQKKLHTVQALMISNQKNIHWIEPHFQINDMAPQIMKSAGIPVSPYWQQIDRVSHLMPAQIFEYSEDRNGKVQYTHGLECVPYDQRMNLLTFDALFGDQHIASALNRRPLWHTAMAEQMSR</sequence>
<dbReference type="RefSeq" id="WP_186863512.1">
    <property type="nucleotide sequence ID" value="NZ_JACOGC010000005.1"/>
</dbReference>